<sequence>MEAGNRRRGRREVPAWEKRFCLVVGRMPWRDFLRRKKYVACWGSKCIDRVMAWDDSAGYECFRDAKARFCAKNYSDCGTLRELKPRALLGPDVYVDDVVWRGPNDDGDRELRRLVAEAEEAQERARESAAARNDCVVYSKTIPLEEIKATGWDDDSWRNPGLTGMLVGGDDVGGSGGKGRCRERKTNWCNGKKMAER</sequence>
<dbReference type="EMBL" id="OZ034818">
    <property type="protein sequence ID" value="CAL1391055.1"/>
    <property type="molecule type" value="Genomic_DNA"/>
</dbReference>
<dbReference type="AlphaFoldDB" id="A0AAV2F0F9"/>
<keyword evidence="3" id="KW-1185">Reference proteome</keyword>
<dbReference type="PANTHER" id="PTHR34567">
    <property type="entry name" value="FK506-BINDING-LIKE PROTEIN"/>
    <property type="match status" value="1"/>
</dbReference>
<evidence type="ECO:0000313" key="3">
    <source>
        <dbReference type="Proteomes" id="UP001497516"/>
    </source>
</evidence>
<dbReference type="PANTHER" id="PTHR34567:SF7">
    <property type="entry name" value="PENTATRICOPEPTIDE REPEAT-CONTAINING-LIKE PROTEIN"/>
    <property type="match status" value="1"/>
</dbReference>
<proteinExistence type="predicted"/>
<protein>
    <submittedName>
        <fullName evidence="2">Uncharacterized protein</fullName>
    </submittedName>
</protein>
<dbReference type="Proteomes" id="UP001497516">
    <property type="component" value="Chromosome 5"/>
</dbReference>
<accession>A0AAV2F0F9</accession>
<reference evidence="2 3" key="1">
    <citation type="submission" date="2024-04" db="EMBL/GenBank/DDBJ databases">
        <authorList>
            <person name="Fracassetti M."/>
        </authorList>
    </citation>
    <scope>NUCLEOTIDE SEQUENCE [LARGE SCALE GENOMIC DNA]</scope>
</reference>
<gene>
    <name evidence="2" type="ORF">LTRI10_LOCUS31802</name>
</gene>
<name>A0AAV2F0F9_9ROSI</name>
<feature type="coiled-coil region" evidence="1">
    <location>
        <begin position="104"/>
        <end position="131"/>
    </location>
</feature>
<keyword evidence="1" id="KW-0175">Coiled coil</keyword>
<evidence type="ECO:0000256" key="1">
    <source>
        <dbReference type="SAM" id="Coils"/>
    </source>
</evidence>
<evidence type="ECO:0000313" key="2">
    <source>
        <dbReference type="EMBL" id="CAL1391055.1"/>
    </source>
</evidence>
<organism evidence="2 3">
    <name type="scientific">Linum trigynum</name>
    <dbReference type="NCBI Taxonomy" id="586398"/>
    <lineage>
        <taxon>Eukaryota</taxon>
        <taxon>Viridiplantae</taxon>
        <taxon>Streptophyta</taxon>
        <taxon>Embryophyta</taxon>
        <taxon>Tracheophyta</taxon>
        <taxon>Spermatophyta</taxon>
        <taxon>Magnoliopsida</taxon>
        <taxon>eudicotyledons</taxon>
        <taxon>Gunneridae</taxon>
        <taxon>Pentapetalae</taxon>
        <taxon>rosids</taxon>
        <taxon>fabids</taxon>
        <taxon>Malpighiales</taxon>
        <taxon>Linaceae</taxon>
        <taxon>Linum</taxon>
    </lineage>
</organism>